<accession>A0A9D1H8M4</accession>
<evidence type="ECO:0000259" key="7">
    <source>
        <dbReference type="PROSITE" id="PS01124"/>
    </source>
</evidence>
<dbReference type="Proteomes" id="UP000824160">
    <property type="component" value="Unassembled WGS sequence"/>
</dbReference>
<evidence type="ECO:0000256" key="5">
    <source>
        <dbReference type="ARBA" id="ARBA00024867"/>
    </source>
</evidence>
<dbReference type="EMBL" id="DVLW01000171">
    <property type="protein sequence ID" value="HIT94754.1"/>
    <property type="molecule type" value="Genomic_DNA"/>
</dbReference>
<proteinExistence type="predicted"/>
<dbReference type="Gene3D" id="1.10.10.60">
    <property type="entry name" value="Homeodomain-like"/>
    <property type="match status" value="2"/>
</dbReference>
<protein>
    <recommendedName>
        <fullName evidence="1">Stage 0 sporulation protein A homolog</fullName>
    </recommendedName>
</protein>
<evidence type="ECO:0000256" key="2">
    <source>
        <dbReference type="ARBA" id="ARBA00023015"/>
    </source>
</evidence>
<reference evidence="9" key="1">
    <citation type="submission" date="2020-10" db="EMBL/GenBank/DDBJ databases">
        <authorList>
            <person name="Gilroy R."/>
        </authorList>
    </citation>
    <scope>NUCLEOTIDE SEQUENCE</scope>
    <source>
        <strain evidence="9">ChiBcec7-5410</strain>
    </source>
</reference>
<dbReference type="SMART" id="SM00342">
    <property type="entry name" value="HTH_ARAC"/>
    <property type="match status" value="1"/>
</dbReference>
<dbReference type="GO" id="GO:0003700">
    <property type="term" value="F:DNA-binding transcription factor activity"/>
    <property type="evidence" value="ECO:0007669"/>
    <property type="project" value="InterPro"/>
</dbReference>
<dbReference type="CDD" id="cd17536">
    <property type="entry name" value="REC_YesN-like"/>
    <property type="match status" value="1"/>
</dbReference>
<evidence type="ECO:0000313" key="9">
    <source>
        <dbReference type="EMBL" id="HIT94754.1"/>
    </source>
</evidence>
<dbReference type="GO" id="GO:0043565">
    <property type="term" value="F:sequence-specific DNA binding"/>
    <property type="evidence" value="ECO:0007669"/>
    <property type="project" value="InterPro"/>
</dbReference>
<sequence length="539" mass="60619">MTILIIDDDSSMIEMLLKTIDWDKLEIDERLTASSAAAARQIIQSRPVDLMLCDIEMPGGSGMELLGWMRENGLETPSIFLTNHTRFDYARTAIKLGAADFVSKMSPPEELADALRRGVNIVKTQRIQKRYVDYGRYWEENSGLLWRQFWLDLIHEAIPPEREAICRAAGERLLKWYGTQLPGGSLRTMPVLCTVQLGQETITGWPAQELDYCVYNVVSEVLYGSTNSDHIVALESQSGRAVYAVMLDEKDAAGFEKKAKELVDLFRQVLLFSINIYYSGTVFLEEVSKTVRQLQEADRSNVTELSGVHVLPVTGSRQTQQRPQRMDFDRLSGLLAAGQSFQAVSAVKEYFSSLPRSQITLDLLQEFQYDYTQVLYSVLTERHIEAHLLFAQPAAKNLSRHATGSLIDMLKWVSHSTNAVVAALAESSRSNTIIGTVKKYIDENYGSHITKADLGALVFLNPDYLAKLFKKETGTALSDYISQVRIEKAKILLSDGSVPLTDVAMRTGFDYYSYFSTIFKKATGISPSDYRRQLLGNEE</sequence>
<dbReference type="InterPro" id="IPR001789">
    <property type="entry name" value="Sig_transdc_resp-reg_receiver"/>
</dbReference>
<dbReference type="InterPro" id="IPR018062">
    <property type="entry name" value="HTH_AraC-typ_CS"/>
</dbReference>
<gene>
    <name evidence="9" type="ORF">IAC43_06180</name>
</gene>
<keyword evidence="4" id="KW-0804">Transcription</keyword>
<dbReference type="PROSITE" id="PS50110">
    <property type="entry name" value="RESPONSE_REGULATORY"/>
    <property type="match status" value="1"/>
</dbReference>
<evidence type="ECO:0000259" key="8">
    <source>
        <dbReference type="PROSITE" id="PS50110"/>
    </source>
</evidence>
<dbReference type="SMART" id="SM00448">
    <property type="entry name" value="REC"/>
    <property type="match status" value="1"/>
</dbReference>
<dbReference type="PANTHER" id="PTHR43280:SF10">
    <property type="entry name" value="REGULATORY PROTEIN POCR"/>
    <property type="match status" value="1"/>
</dbReference>
<dbReference type="Pfam" id="PF12833">
    <property type="entry name" value="HTH_18"/>
    <property type="match status" value="1"/>
</dbReference>
<dbReference type="SUPFAM" id="SSF46689">
    <property type="entry name" value="Homeodomain-like"/>
    <property type="match status" value="2"/>
</dbReference>
<dbReference type="InterPro" id="IPR011006">
    <property type="entry name" value="CheY-like_superfamily"/>
</dbReference>
<reference evidence="9" key="2">
    <citation type="journal article" date="2021" name="PeerJ">
        <title>Extensive microbial diversity within the chicken gut microbiome revealed by metagenomics and culture.</title>
        <authorList>
            <person name="Gilroy R."/>
            <person name="Ravi A."/>
            <person name="Getino M."/>
            <person name="Pursley I."/>
            <person name="Horton D.L."/>
            <person name="Alikhan N.F."/>
            <person name="Baker D."/>
            <person name="Gharbi K."/>
            <person name="Hall N."/>
            <person name="Watson M."/>
            <person name="Adriaenssens E.M."/>
            <person name="Foster-Nyarko E."/>
            <person name="Jarju S."/>
            <person name="Secka A."/>
            <person name="Antonio M."/>
            <person name="Oren A."/>
            <person name="Chaudhuri R.R."/>
            <person name="La Ragione R."/>
            <person name="Hildebrand F."/>
            <person name="Pallen M.J."/>
        </authorList>
    </citation>
    <scope>NUCLEOTIDE SEQUENCE</scope>
    <source>
        <strain evidence="9">ChiBcec7-5410</strain>
    </source>
</reference>
<evidence type="ECO:0000256" key="1">
    <source>
        <dbReference type="ARBA" id="ARBA00018672"/>
    </source>
</evidence>
<dbReference type="AlphaFoldDB" id="A0A9D1H8M4"/>
<feature type="domain" description="Response regulatory" evidence="8">
    <location>
        <begin position="2"/>
        <end position="119"/>
    </location>
</feature>
<comment type="caution">
    <text evidence="9">The sequence shown here is derived from an EMBL/GenBank/DDBJ whole genome shotgun (WGS) entry which is preliminary data.</text>
</comment>
<evidence type="ECO:0000256" key="4">
    <source>
        <dbReference type="ARBA" id="ARBA00023163"/>
    </source>
</evidence>
<organism evidence="9 10">
    <name type="scientific">Candidatus Faecivivens stercoripullorum</name>
    <dbReference type="NCBI Taxonomy" id="2840805"/>
    <lineage>
        <taxon>Bacteria</taxon>
        <taxon>Bacillati</taxon>
        <taxon>Bacillota</taxon>
        <taxon>Clostridia</taxon>
        <taxon>Eubacteriales</taxon>
        <taxon>Oscillospiraceae</taxon>
        <taxon>Oscillospiraceae incertae sedis</taxon>
        <taxon>Candidatus Faecivivens</taxon>
    </lineage>
</organism>
<dbReference type="InterPro" id="IPR020449">
    <property type="entry name" value="Tscrpt_reg_AraC-type_HTH"/>
</dbReference>
<evidence type="ECO:0000256" key="6">
    <source>
        <dbReference type="PROSITE-ProRule" id="PRU00169"/>
    </source>
</evidence>
<dbReference type="GO" id="GO:0000160">
    <property type="term" value="P:phosphorelay signal transduction system"/>
    <property type="evidence" value="ECO:0007669"/>
    <property type="project" value="InterPro"/>
</dbReference>
<comment type="function">
    <text evidence="5">May play the central regulatory role in sporulation. It may be an element of the effector pathway responsible for the activation of sporulation genes in response to nutritional stress. Spo0A may act in concert with spo0H (a sigma factor) to control the expression of some genes that are critical to the sporulation process.</text>
</comment>
<dbReference type="PRINTS" id="PR00032">
    <property type="entry name" value="HTHARAC"/>
</dbReference>
<name>A0A9D1H8M4_9FIRM</name>
<keyword evidence="2" id="KW-0805">Transcription regulation</keyword>
<dbReference type="InterPro" id="IPR018060">
    <property type="entry name" value="HTH_AraC"/>
</dbReference>
<dbReference type="SUPFAM" id="SSF52172">
    <property type="entry name" value="CheY-like"/>
    <property type="match status" value="1"/>
</dbReference>
<dbReference type="PANTHER" id="PTHR43280">
    <property type="entry name" value="ARAC-FAMILY TRANSCRIPTIONAL REGULATOR"/>
    <property type="match status" value="1"/>
</dbReference>
<dbReference type="Pfam" id="PF00072">
    <property type="entry name" value="Response_reg"/>
    <property type="match status" value="1"/>
</dbReference>
<dbReference type="InterPro" id="IPR009057">
    <property type="entry name" value="Homeodomain-like_sf"/>
</dbReference>
<feature type="domain" description="HTH araC/xylS-type" evidence="7">
    <location>
        <begin position="435"/>
        <end position="533"/>
    </location>
</feature>
<dbReference type="PROSITE" id="PS01124">
    <property type="entry name" value="HTH_ARAC_FAMILY_2"/>
    <property type="match status" value="1"/>
</dbReference>
<keyword evidence="6" id="KW-0597">Phosphoprotein</keyword>
<dbReference type="Gene3D" id="3.40.50.2300">
    <property type="match status" value="1"/>
</dbReference>
<dbReference type="PROSITE" id="PS00041">
    <property type="entry name" value="HTH_ARAC_FAMILY_1"/>
    <property type="match status" value="1"/>
</dbReference>
<keyword evidence="3" id="KW-0238">DNA-binding</keyword>
<evidence type="ECO:0000256" key="3">
    <source>
        <dbReference type="ARBA" id="ARBA00023125"/>
    </source>
</evidence>
<evidence type="ECO:0000313" key="10">
    <source>
        <dbReference type="Proteomes" id="UP000824160"/>
    </source>
</evidence>
<feature type="modified residue" description="4-aspartylphosphate" evidence="6">
    <location>
        <position position="54"/>
    </location>
</feature>